<dbReference type="PANTHER" id="PTHR35336:SF5">
    <property type="entry name" value="ADENOSYLCOBINAMIDE AMIDOHYDROLASE"/>
    <property type="match status" value="1"/>
</dbReference>
<gene>
    <name evidence="1" type="ORF">EES38_07200</name>
</gene>
<evidence type="ECO:0008006" key="3">
    <source>
        <dbReference type="Google" id="ProtNLM"/>
    </source>
</evidence>
<dbReference type="EMBL" id="RJVQ01000002">
    <property type="protein sequence ID" value="RQW64356.1"/>
    <property type="molecule type" value="Genomic_DNA"/>
</dbReference>
<dbReference type="RefSeq" id="WP_124936476.1">
    <property type="nucleotide sequence ID" value="NZ_RJVQ01000002.1"/>
</dbReference>
<reference evidence="1 2" key="1">
    <citation type="submission" date="2018-11" db="EMBL/GenBank/DDBJ databases">
        <title>Vibrio LJC006 sp. nov., isolated from seawater during the bloom of the enteromorpha.</title>
        <authorList>
            <person name="Liang J."/>
        </authorList>
    </citation>
    <scope>NUCLEOTIDE SEQUENCE [LARGE SCALE GENOMIC DNA]</scope>
    <source>
        <strain evidence="1 2">LJC006</strain>
    </source>
</reference>
<comment type="caution">
    <text evidence="1">The sequence shown here is derived from an EMBL/GenBank/DDBJ whole genome shotgun (WGS) entry which is preliminary data.</text>
</comment>
<keyword evidence="2" id="KW-1185">Reference proteome</keyword>
<dbReference type="OrthoDB" id="34339at2"/>
<sequence>MSPVKHILHEDYLVLIPESRCRLLGSAVLNGGISEACSFLNLRVDKAAPPPWLPPQETLSIKANQLDLPQPTTAMMTAASMRSLGYSQQQRQNLVVQCWVTAGLSNTRRVGDPADEKPRAGTINIWLYINQRLTDAALAEALIMLTEGKVTAIRDADITSPISGLPASGTGTDSHVVFCPVDGEAQEYCGKHTLIGELIGLAVLSACRDSLDKCLSKIEER</sequence>
<protein>
    <recommendedName>
        <fullName evidence="3">Adenosylcobinamide amidohydrolase</fullName>
    </recommendedName>
</protein>
<accession>A0A3N9U842</accession>
<name>A0A3N9U842_9VIBR</name>
<dbReference type="Proteomes" id="UP000281112">
    <property type="component" value="Unassembled WGS sequence"/>
</dbReference>
<dbReference type="Pfam" id="PF01955">
    <property type="entry name" value="CbiZ"/>
    <property type="match status" value="1"/>
</dbReference>
<proteinExistence type="predicted"/>
<dbReference type="InterPro" id="IPR052209">
    <property type="entry name" value="CbiZ"/>
</dbReference>
<dbReference type="AlphaFoldDB" id="A0A3N9U842"/>
<organism evidence="1 2">
    <name type="scientific">Vibrio viridaestus</name>
    <dbReference type="NCBI Taxonomy" id="2487322"/>
    <lineage>
        <taxon>Bacteria</taxon>
        <taxon>Pseudomonadati</taxon>
        <taxon>Pseudomonadota</taxon>
        <taxon>Gammaproteobacteria</taxon>
        <taxon>Vibrionales</taxon>
        <taxon>Vibrionaceae</taxon>
        <taxon>Vibrio</taxon>
    </lineage>
</organism>
<evidence type="ECO:0000313" key="2">
    <source>
        <dbReference type="Proteomes" id="UP000281112"/>
    </source>
</evidence>
<dbReference type="PANTHER" id="PTHR35336">
    <property type="entry name" value="ADENOSYLCOBINAMIDE AMIDOHYDROLASE"/>
    <property type="match status" value="1"/>
</dbReference>
<dbReference type="InterPro" id="IPR002808">
    <property type="entry name" value="AdoCbi_amidolase"/>
</dbReference>
<evidence type="ECO:0000313" key="1">
    <source>
        <dbReference type="EMBL" id="RQW64356.1"/>
    </source>
</evidence>